<dbReference type="CDD" id="cd18095">
    <property type="entry name" value="SpoU-like_rRNA-MTase"/>
    <property type="match status" value="1"/>
</dbReference>
<evidence type="ECO:0000313" key="4">
    <source>
        <dbReference type="EMBL" id="MDQ0203736.1"/>
    </source>
</evidence>
<name>A0ABT9Y7C3_9FIRM</name>
<dbReference type="InterPro" id="IPR029064">
    <property type="entry name" value="Ribosomal_eL30-like_sf"/>
</dbReference>
<dbReference type="InterPro" id="IPR029026">
    <property type="entry name" value="tRNA_m1G_MTases_N"/>
</dbReference>
<dbReference type="PANTHER" id="PTHR43191">
    <property type="entry name" value="RRNA METHYLTRANSFERASE 3"/>
    <property type="match status" value="1"/>
</dbReference>
<dbReference type="RefSeq" id="WP_307223848.1">
    <property type="nucleotide sequence ID" value="NZ_CP116940.1"/>
</dbReference>
<dbReference type="Proteomes" id="UP001239167">
    <property type="component" value="Unassembled WGS sequence"/>
</dbReference>
<dbReference type="PANTHER" id="PTHR43191:SF12">
    <property type="entry name" value="RRNA METHYLASE"/>
    <property type="match status" value="1"/>
</dbReference>
<dbReference type="SUPFAM" id="SSF75217">
    <property type="entry name" value="alpha/beta knot"/>
    <property type="match status" value="1"/>
</dbReference>
<dbReference type="Pfam" id="PF00588">
    <property type="entry name" value="SpoU_methylase"/>
    <property type="match status" value="1"/>
</dbReference>
<dbReference type="InterPro" id="IPR001537">
    <property type="entry name" value="SpoU_MeTrfase"/>
</dbReference>
<comment type="caution">
    <text evidence="4">The sequence shown here is derived from an EMBL/GenBank/DDBJ whole genome shotgun (WGS) entry which is preliminary data.</text>
</comment>
<dbReference type="InterPro" id="IPR051259">
    <property type="entry name" value="rRNA_Methyltransferase"/>
</dbReference>
<keyword evidence="2" id="KW-0808">Transferase</keyword>
<gene>
    <name evidence="4" type="ORF">J2S01_001455</name>
</gene>
<sequence length="266" mass="28894">MANIIEVHDLAAPELTLFSHLTEAQLRNRSDPEKGIFIAESSKVIKLALKYGCKPLAFLMERKRITGQAQDIIRECGDVSIYTGDRELLAKLTGYKLTRGILCALTRPKLAAAENLITKARRIAVLDGITDSTNVGAIFRSAAALGMDAILITPSCCDPLCRRSVRVSMGTIFQLPWARIGEDISILRTWGFKTVAMALNLDSVGIEDKKLAAEKRLALIFGSEGYGLSSAVIAACDYAVKIPMAHQVDSLNVAAASAVAFWQLRI</sequence>
<evidence type="ECO:0000256" key="2">
    <source>
        <dbReference type="ARBA" id="ARBA00022679"/>
    </source>
</evidence>
<organism evidence="4 5">
    <name type="scientific">Pectinatus haikarae</name>
    <dbReference type="NCBI Taxonomy" id="349096"/>
    <lineage>
        <taxon>Bacteria</taxon>
        <taxon>Bacillati</taxon>
        <taxon>Bacillota</taxon>
        <taxon>Negativicutes</taxon>
        <taxon>Selenomonadales</taxon>
        <taxon>Selenomonadaceae</taxon>
        <taxon>Pectinatus</taxon>
    </lineage>
</organism>
<evidence type="ECO:0000256" key="1">
    <source>
        <dbReference type="ARBA" id="ARBA00022603"/>
    </source>
</evidence>
<proteinExistence type="predicted"/>
<accession>A0ABT9Y7C3</accession>
<evidence type="ECO:0000259" key="3">
    <source>
        <dbReference type="Pfam" id="PF00588"/>
    </source>
</evidence>
<protein>
    <submittedName>
        <fullName evidence="4">tRNA G18 (Ribose-2'-O)-methylase SpoU</fullName>
    </submittedName>
</protein>
<dbReference type="EMBL" id="JAUSUE010000009">
    <property type="protein sequence ID" value="MDQ0203736.1"/>
    <property type="molecule type" value="Genomic_DNA"/>
</dbReference>
<keyword evidence="5" id="KW-1185">Reference proteome</keyword>
<evidence type="ECO:0000313" key="5">
    <source>
        <dbReference type="Proteomes" id="UP001239167"/>
    </source>
</evidence>
<feature type="domain" description="tRNA/rRNA methyltransferase SpoU type" evidence="3">
    <location>
        <begin position="123"/>
        <end position="261"/>
    </location>
</feature>
<dbReference type="SUPFAM" id="SSF55315">
    <property type="entry name" value="L30e-like"/>
    <property type="match status" value="1"/>
</dbReference>
<reference evidence="4 5" key="1">
    <citation type="submission" date="2023-07" db="EMBL/GenBank/DDBJ databases">
        <title>Genomic Encyclopedia of Type Strains, Phase IV (KMG-IV): sequencing the most valuable type-strain genomes for metagenomic binning, comparative biology and taxonomic classification.</title>
        <authorList>
            <person name="Goeker M."/>
        </authorList>
    </citation>
    <scope>NUCLEOTIDE SEQUENCE [LARGE SCALE GENOMIC DNA]</scope>
    <source>
        <strain evidence="4 5">DSM 16980</strain>
    </source>
</reference>
<dbReference type="Gene3D" id="3.40.1280.10">
    <property type="match status" value="1"/>
</dbReference>
<keyword evidence="1" id="KW-0489">Methyltransferase</keyword>
<dbReference type="InterPro" id="IPR029028">
    <property type="entry name" value="Alpha/beta_knot_MTases"/>
</dbReference>